<evidence type="ECO:0000256" key="2">
    <source>
        <dbReference type="ARBA" id="ARBA00022475"/>
    </source>
</evidence>
<feature type="transmembrane region" description="Helical" evidence="9">
    <location>
        <begin position="206"/>
        <end position="226"/>
    </location>
</feature>
<dbReference type="PROSITE" id="PS50262">
    <property type="entry name" value="G_PROTEIN_RECEP_F1_2"/>
    <property type="match status" value="1"/>
</dbReference>
<keyword evidence="6 9" id="KW-0472">Membrane</keyword>
<keyword evidence="5" id="KW-0297">G-protein coupled receptor</keyword>
<sequence length="340" mass="38029">MVAYALICTVGIILNSLAFWVYFCHVPNSNSIIIYLKNLVIADFLLVLSLPIKIVGGNQVGSAALRKIYCNFTSCIFYLNLYSSILFLGYIAATRYLKIVKPLKTYAFHKLKSAKIIAGITWGVLLSLGFTYMLLTLRKSPQNSASTTTCLDFRKGSGIYWHVCLHVGGTVLFLCVLTGLCFFYFQTAKRLDKSPSPSSLKKQTKAKNNILILLAVFLVCFVPYHAARLPYILTQINVISGCFWKKTLYHLKESAVVLSTLNACFDPVIYFLFCKAFRSKLGLEKKPKDNDSHNDLSLHANTTHSVHDQSSSGHIKGAKESNINRAHHLEPANALDYSNY</sequence>
<evidence type="ECO:0000256" key="9">
    <source>
        <dbReference type="SAM" id="Phobius"/>
    </source>
</evidence>
<dbReference type="EMBL" id="BEZZ01000298">
    <property type="protein sequence ID" value="GCC30347.1"/>
    <property type="molecule type" value="Genomic_DNA"/>
</dbReference>
<feature type="transmembrane region" description="Helical" evidence="9">
    <location>
        <begin position="6"/>
        <end position="23"/>
    </location>
</feature>
<feature type="transmembrane region" description="Helical" evidence="9">
    <location>
        <begin position="35"/>
        <end position="56"/>
    </location>
</feature>
<evidence type="ECO:0000256" key="1">
    <source>
        <dbReference type="ARBA" id="ARBA00004651"/>
    </source>
</evidence>
<dbReference type="OMA" id="LPYAFMK"/>
<protein>
    <recommendedName>
        <fullName evidence="10">G-protein coupled receptors family 1 profile domain-containing protein</fullName>
    </recommendedName>
</protein>
<keyword evidence="2" id="KW-1003">Cell membrane</keyword>
<evidence type="ECO:0000256" key="6">
    <source>
        <dbReference type="ARBA" id="ARBA00023136"/>
    </source>
</evidence>
<evidence type="ECO:0000313" key="12">
    <source>
        <dbReference type="Proteomes" id="UP000287033"/>
    </source>
</evidence>
<evidence type="ECO:0000256" key="4">
    <source>
        <dbReference type="ARBA" id="ARBA00022989"/>
    </source>
</evidence>
<feature type="domain" description="G-protein coupled receptors family 1 profile" evidence="10">
    <location>
        <begin position="14"/>
        <end position="270"/>
    </location>
</feature>
<feature type="transmembrane region" description="Helical" evidence="9">
    <location>
        <begin position="76"/>
        <end position="93"/>
    </location>
</feature>
<comment type="caution">
    <text evidence="11">The sequence shown here is derived from an EMBL/GenBank/DDBJ whole genome shotgun (WGS) entry which is preliminary data.</text>
</comment>
<feature type="transmembrane region" description="Helical" evidence="9">
    <location>
        <begin position="114"/>
        <end position="135"/>
    </location>
</feature>
<keyword evidence="4 9" id="KW-1133">Transmembrane helix</keyword>
<reference evidence="11 12" key="1">
    <citation type="journal article" date="2018" name="Nat. Ecol. Evol.">
        <title>Shark genomes provide insights into elasmobranch evolution and the origin of vertebrates.</title>
        <authorList>
            <person name="Hara Y"/>
            <person name="Yamaguchi K"/>
            <person name="Onimaru K"/>
            <person name="Kadota M"/>
            <person name="Koyanagi M"/>
            <person name="Keeley SD"/>
            <person name="Tatsumi K"/>
            <person name="Tanaka K"/>
            <person name="Motone F"/>
            <person name="Kageyama Y"/>
            <person name="Nozu R"/>
            <person name="Adachi N"/>
            <person name="Nishimura O"/>
            <person name="Nakagawa R"/>
            <person name="Tanegashima C"/>
            <person name="Kiyatake I"/>
            <person name="Matsumoto R"/>
            <person name="Murakumo K"/>
            <person name="Nishida K"/>
            <person name="Terakita A"/>
            <person name="Kuratani S"/>
            <person name="Sato K"/>
            <person name="Hyodo S Kuraku.S."/>
        </authorList>
    </citation>
    <scope>NUCLEOTIDE SEQUENCE [LARGE SCALE GENOMIC DNA]</scope>
</reference>
<keyword evidence="12" id="KW-1185">Reference proteome</keyword>
<dbReference type="Pfam" id="PF00001">
    <property type="entry name" value="7tm_1"/>
    <property type="match status" value="1"/>
</dbReference>
<dbReference type="PRINTS" id="PR01157">
    <property type="entry name" value="P2YPURNOCPTR"/>
</dbReference>
<dbReference type="OrthoDB" id="9947214at2759"/>
<comment type="subcellular location">
    <subcellularLocation>
        <location evidence="1">Cell membrane</location>
        <topology evidence="1">Multi-pass membrane protein</topology>
    </subcellularLocation>
</comment>
<evidence type="ECO:0000259" key="10">
    <source>
        <dbReference type="PROSITE" id="PS50262"/>
    </source>
</evidence>
<dbReference type="PANTHER" id="PTHR24233">
    <property type="entry name" value="P2Y PURINOCEPTOR-RELATED G-PROTEIN COUPLED RECEPTOR"/>
    <property type="match status" value="1"/>
</dbReference>
<proteinExistence type="predicted"/>
<name>A0A401SIV6_CHIPU</name>
<dbReference type="PRINTS" id="PR00237">
    <property type="entry name" value="GPCRRHODOPSN"/>
</dbReference>
<keyword evidence="3 9" id="KW-0812">Transmembrane</keyword>
<accession>A0A401SIV6</accession>
<dbReference type="InterPro" id="IPR017452">
    <property type="entry name" value="GPCR_Rhodpsn_7TM"/>
</dbReference>
<dbReference type="PANTHER" id="PTHR24233:SF11">
    <property type="entry name" value="P2Y PURINOCEPTOR 14-LIKE"/>
    <property type="match status" value="1"/>
</dbReference>
<dbReference type="Gene3D" id="1.20.1070.10">
    <property type="entry name" value="Rhodopsin 7-helix transmembrane proteins"/>
    <property type="match status" value="1"/>
</dbReference>
<dbReference type="Proteomes" id="UP000287033">
    <property type="component" value="Unassembled WGS sequence"/>
</dbReference>
<evidence type="ECO:0000256" key="7">
    <source>
        <dbReference type="ARBA" id="ARBA00023170"/>
    </source>
</evidence>
<dbReference type="SUPFAM" id="SSF81321">
    <property type="entry name" value="Family A G protein-coupled receptor-like"/>
    <property type="match status" value="1"/>
</dbReference>
<evidence type="ECO:0000256" key="8">
    <source>
        <dbReference type="ARBA" id="ARBA00023224"/>
    </source>
</evidence>
<dbReference type="GO" id="GO:0005886">
    <property type="term" value="C:plasma membrane"/>
    <property type="evidence" value="ECO:0007669"/>
    <property type="project" value="UniProtKB-SubCell"/>
</dbReference>
<dbReference type="InterPro" id="IPR000276">
    <property type="entry name" value="GPCR_Rhodpsn"/>
</dbReference>
<feature type="transmembrane region" description="Helical" evidence="9">
    <location>
        <begin position="159"/>
        <end position="185"/>
    </location>
</feature>
<evidence type="ECO:0000256" key="3">
    <source>
        <dbReference type="ARBA" id="ARBA00022692"/>
    </source>
</evidence>
<dbReference type="GO" id="GO:0045028">
    <property type="term" value="F:G protein-coupled purinergic nucleotide receptor activity"/>
    <property type="evidence" value="ECO:0007669"/>
    <property type="project" value="TreeGrafter"/>
</dbReference>
<keyword evidence="8" id="KW-0807">Transducer</keyword>
<organism evidence="11 12">
    <name type="scientific">Chiloscyllium punctatum</name>
    <name type="common">Brownbanded bambooshark</name>
    <name type="synonym">Hemiscyllium punctatum</name>
    <dbReference type="NCBI Taxonomy" id="137246"/>
    <lineage>
        <taxon>Eukaryota</taxon>
        <taxon>Metazoa</taxon>
        <taxon>Chordata</taxon>
        <taxon>Craniata</taxon>
        <taxon>Vertebrata</taxon>
        <taxon>Chondrichthyes</taxon>
        <taxon>Elasmobranchii</taxon>
        <taxon>Galeomorphii</taxon>
        <taxon>Galeoidea</taxon>
        <taxon>Orectolobiformes</taxon>
        <taxon>Hemiscylliidae</taxon>
        <taxon>Chiloscyllium</taxon>
    </lineage>
</organism>
<keyword evidence="7" id="KW-0675">Receptor</keyword>
<dbReference type="AlphaFoldDB" id="A0A401SIV6"/>
<evidence type="ECO:0000313" key="11">
    <source>
        <dbReference type="EMBL" id="GCC30347.1"/>
    </source>
</evidence>
<evidence type="ECO:0000256" key="5">
    <source>
        <dbReference type="ARBA" id="ARBA00023040"/>
    </source>
</evidence>
<gene>
    <name evidence="11" type="ORF">chiPu_0008795</name>
</gene>